<comment type="catalytic activity">
    <reaction evidence="1">
        <text>3-hydroxy-2-methylpropanoyl-CoA + H2O = 3-hydroxy-2-methylpropanoate + CoA + H(+)</text>
        <dbReference type="Rhea" id="RHEA:20888"/>
        <dbReference type="ChEBI" id="CHEBI:11805"/>
        <dbReference type="ChEBI" id="CHEBI:15377"/>
        <dbReference type="ChEBI" id="CHEBI:15378"/>
        <dbReference type="ChEBI" id="CHEBI:57287"/>
        <dbReference type="ChEBI" id="CHEBI:57340"/>
        <dbReference type="EC" id="3.1.2.4"/>
    </reaction>
</comment>
<evidence type="ECO:0000313" key="5">
    <source>
        <dbReference type="EMBL" id="SDG14440.1"/>
    </source>
</evidence>
<dbReference type="AlphaFoldDB" id="A0A1G7RXA8"/>
<dbReference type="EMBL" id="FNCS01000001">
    <property type="protein sequence ID" value="SDG14440.1"/>
    <property type="molecule type" value="Genomic_DNA"/>
</dbReference>
<name>A0A1G7RXA8_9HYPH</name>
<dbReference type="SUPFAM" id="SSF52096">
    <property type="entry name" value="ClpP/crotonase"/>
    <property type="match status" value="1"/>
</dbReference>
<dbReference type="STRING" id="440168.SAMN04487974_101134"/>
<dbReference type="GO" id="GO:0003860">
    <property type="term" value="F:3-hydroxyisobutyryl-CoA hydrolase activity"/>
    <property type="evidence" value="ECO:0007669"/>
    <property type="project" value="UniProtKB-EC"/>
</dbReference>
<dbReference type="Proteomes" id="UP000199495">
    <property type="component" value="Unassembled WGS sequence"/>
</dbReference>
<feature type="domain" description="Enoyl-CoA hydratase/isomerase" evidence="4">
    <location>
        <begin position="13"/>
        <end position="343"/>
    </location>
</feature>
<dbReference type="Gene3D" id="3.90.226.10">
    <property type="entry name" value="2-enoyl-CoA Hydratase, Chain A, domain 1"/>
    <property type="match status" value="1"/>
</dbReference>
<dbReference type="CDD" id="cd06558">
    <property type="entry name" value="crotonase-like"/>
    <property type="match status" value="1"/>
</dbReference>
<evidence type="ECO:0000259" key="4">
    <source>
        <dbReference type="Pfam" id="PF16113"/>
    </source>
</evidence>
<gene>
    <name evidence="5" type="ORF">SAMN04487974_101134</name>
</gene>
<protein>
    <recommendedName>
        <fullName evidence="2">3-hydroxyisobutyryl-CoA hydrolase</fullName>
        <ecNumber evidence="2">3.1.2.4</ecNumber>
    </recommendedName>
</protein>
<dbReference type="InterPro" id="IPR032259">
    <property type="entry name" value="HIBYL-CoA-H"/>
</dbReference>
<dbReference type="GO" id="GO:0006574">
    <property type="term" value="P:L-valine catabolic process"/>
    <property type="evidence" value="ECO:0007669"/>
    <property type="project" value="TreeGrafter"/>
</dbReference>
<dbReference type="InterPro" id="IPR029045">
    <property type="entry name" value="ClpP/crotonase-like_dom_sf"/>
</dbReference>
<dbReference type="PANTHER" id="PTHR43176">
    <property type="entry name" value="3-HYDROXYISOBUTYRYL-COA HYDROLASE-RELATED"/>
    <property type="match status" value="1"/>
</dbReference>
<dbReference type="Pfam" id="PF16113">
    <property type="entry name" value="ECH_2"/>
    <property type="match status" value="1"/>
</dbReference>
<dbReference type="InterPro" id="IPR045004">
    <property type="entry name" value="ECH_dom"/>
</dbReference>
<proteinExistence type="predicted"/>
<evidence type="ECO:0000256" key="1">
    <source>
        <dbReference type="ARBA" id="ARBA00001709"/>
    </source>
</evidence>
<sequence length="353" mass="37808">MDDFISISVEEACGVIRLTRPAAINALTPDMIAEVLDALHDWADEERIGAVLIEGEGERGLCAGGDVRLTRDGVLSGDFGRVHSFFAEEYEMNRLIATYEKPIVAIQHGVVMGGGIGISSHARYRIATPTSIFAMPEAAIGFFCDVGVNALLYKTTQARALAFLLSGQSVGAADAMSLGLADAMVETRSLQGLRDRIVEAAQANEPDTTITALIQGASADPGPAQFCALADTLEEVFSQPNTEKIIEALRDWGDDGDPASAALYARIARHCPTSLVAITLTHRLARKQRDVRTILETDLGMAKLLALRPDFAEGVRAVLVDKDKAPKWEPARLTDVDIGELERVLGIAEGVPA</sequence>
<keyword evidence="6" id="KW-1185">Reference proteome</keyword>
<dbReference type="RefSeq" id="WP_090589689.1">
    <property type="nucleotide sequence ID" value="NZ_FNCS01000001.1"/>
</dbReference>
<organism evidence="5 6">
    <name type="scientific">Pelagibacterium luteolum</name>
    <dbReference type="NCBI Taxonomy" id="440168"/>
    <lineage>
        <taxon>Bacteria</taxon>
        <taxon>Pseudomonadati</taxon>
        <taxon>Pseudomonadota</taxon>
        <taxon>Alphaproteobacteria</taxon>
        <taxon>Hyphomicrobiales</taxon>
        <taxon>Devosiaceae</taxon>
        <taxon>Pelagibacterium</taxon>
    </lineage>
</organism>
<accession>A0A1G7RXA8</accession>
<evidence type="ECO:0000313" key="6">
    <source>
        <dbReference type="Proteomes" id="UP000199495"/>
    </source>
</evidence>
<dbReference type="NCBIfam" id="NF004127">
    <property type="entry name" value="PRK05617.1"/>
    <property type="match status" value="1"/>
</dbReference>
<evidence type="ECO:0000256" key="3">
    <source>
        <dbReference type="ARBA" id="ARBA00022801"/>
    </source>
</evidence>
<reference evidence="5 6" key="1">
    <citation type="submission" date="2016-10" db="EMBL/GenBank/DDBJ databases">
        <authorList>
            <person name="de Groot N.N."/>
        </authorList>
    </citation>
    <scope>NUCLEOTIDE SEQUENCE [LARGE SCALE GENOMIC DNA]</scope>
    <source>
        <strain evidence="5 6">CGMCC 1.10267</strain>
    </source>
</reference>
<dbReference type="EC" id="3.1.2.4" evidence="2"/>
<evidence type="ECO:0000256" key="2">
    <source>
        <dbReference type="ARBA" id="ARBA00011915"/>
    </source>
</evidence>
<dbReference type="PANTHER" id="PTHR43176:SF3">
    <property type="entry name" value="3-HYDROXYISOBUTYRYL-COA HYDROLASE, MITOCHONDRIAL"/>
    <property type="match status" value="1"/>
</dbReference>
<dbReference type="OrthoDB" id="9790967at2"/>
<keyword evidence="3" id="KW-0378">Hydrolase</keyword>